<evidence type="ECO:0000313" key="3">
    <source>
        <dbReference type="Proteomes" id="UP001152747"/>
    </source>
</evidence>
<dbReference type="Gene3D" id="3.90.1720.10">
    <property type="entry name" value="endopeptidase domain like (from Nostoc punctiforme)"/>
    <property type="match status" value="1"/>
</dbReference>
<name>A0A9P1MYT5_9PELO</name>
<dbReference type="Pfam" id="PF04970">
    <property type="entry name" value="LRAT"/>
    <property type="match status" value="1"/>
</dbReference>
<feature type="domain" description="LRAT" evidence="1">
    <location>
        <begin position="145"/>
        <end position="269"/>
    </location>
</feature>
<reference evidence="2" key="1">
    <citation type="submission" date="2022-11" db="EMBL/GenBank/DDBJ databases">
        <authorList>
            <person name="Kikuchi T."/>
        </authorList>
    </citation>
    <scope>NUCLEOTIDE SEQUENCE</scope>
    <source>
        <strain evidence="2">PS1010</strain>
    </source>
</reference>
<dbReference type="PANTHER" id="PTHR36948">
    <property type="entry name" value="PROTEIN CBG04856"/>
    <property type="match status" value="1"/>
</dbReference>
<gene>
    <name evidence="2" type="ORF">CAMP_LOCUS4367</name>
</gene>
<dbReference type="InterPro" id="IPR053372">
    <property type="entry name" value="Vulval_toroid_morpho-assoc"/>
</dbReference>
<protein>
    <recommendedName>
        <fullName evidence="1">LRAT domain-containing protein</fullName>
    </recommendedName>
</protein>
<accession>A0A9P1MYT5</accession>
<dbReference type="OrthoDB" id="5776706at2759"/>
<dbReference type="AlphaFoldDB" id="A0A9P1MYT5"/>
<comment type="caution">
    <text evidence="2">The sequence shown here is derived from an EMBL/GenBank/DDBJ whole genome shotgun (WGS) entry which is preliminary data.</text>
</comment>
<evidence type="ECO:0000259" key="1">
    <source>
        <dbReference type="Pfam" id="PF04970"/>
    </source>
</evidence>
<dbReference type="GO" id="GO:0000902">
    <property type="term" value="P:cell morphogenesis"/>
    <property type="evidence" value="ECO:0007669"/>
    <property type="project" value="TreeGrafter"/>
</dbReference>
<dbReference type="InterPro" id="IPR007053">
    <property type="entry name" value="LRAT_dom"/>
</dbReference>
<organism evidence="2 3">
    <name type="scientific">Caenorhabditis angaria</name>
    <dbReference type="NCBI Taxonomy" id="860376"/>
    <lineage>
        <taxon>Eukaryota</taxon>
        <taxon>Metazoa</taxon>
        <taxon>Ecdysozoa</taxon>
        <taxon>Nematoda</taxon>
        <taxon>Chromadorea</taxon>
        <taxon>Rhabditida</taxon>
        <taxon>Rhabditina</taxon>
        <taxon>Rhabditomorpha</taxon>
        <taxon>Rhabditoidea</taxon>
        <taxon>Rhabditidae</taxon>
        <taxon>Peloderinae</taxon>
        <taxon>Caenorhabditis</taxon>
    </lineage>
</organism>
<keyword evidence="3" id="KW-1185">Reference proteome</keyword>
<dbReference type="PANTHER" id="PTHR36948:SF1">
    <property type="entry name" value="EGG-LAYING DEFECTIVE PROTEIN 26"/>
    <property type="match status" value="1"/>
</dbReference>
<dbReference type="Proteomes" id="UP001152747">
    <property type="component" value="Unassembled WGS sequence"/>
</dbReference>
<evidence type="ECO:0000313" key="2">
    <source>
        <dbReference type="EMBL" id="CAI5441730.1"/>
    </source>
</evidence>
<proteinExistence type="predicted"/>
<dbReference type="EMBL" id="CANHGI010000002">
    <property type="protein sequence ID" value="CAI5441730.1"/>
    <property type="molecule type" value="Genomic_DNA"/>
</dbReference>
<sequence length="320" mass="36449">MLMAEVKKSINGFGDSGEGIRNALDAKVRSEFGLNCHYSRLGMTWNRQNYILFAKKRLMGNYRTYLMTVNMRNNPYVSKPIRISGVMNLENSKKFIQRMIDNLQQPGMFPLNKQPVGCNIPVGKSIIQKDEIPEDVHENIDKYLNRGDEIYCEINVSNVKFYHSGIYAGNEEVYHFLTEPQETETLTKALAIFNGAPARVVKESWYEFIYALIEESDPPPKIYRVTHPLICRSSDEIIAEAEHLQQTMLVYDIRRSNCQHFTSLCSTGVGFSYDMNSNLKYIACTLMKPTHTVVKAITKSSDLRSKASNSYSSSDASIES</sequence>